<gene>
    <name evidence="2" type="ORF">ILEXP_LOCUS19293</name>
</gene>
<keyword evidence="1" id="KW-0812">Transmembrane</keyword>
<organism evidence="2 3">
    <name type="scientific">Ilex paraguariensis</name>
    <name type="common">yerba mate</name>
    <dbReference type="NCBI Taxonomy" id="185542"/>
    <lineage>
        <taxon>Eukaryota</taxon>
        <taxon>Viridiplantae</taxon>
        <taxon>Streptophyta</taxon>
        <taxon>Embryophyta</taxon>
        <taxon>Tracheophyta</taxon>
        <taxon>Spermatophyta</taxon>
        <taxon>Magnoliopsida</taxon>
        <taxon>eudicotyledons</taxon>
        <taxon>Gunneridae</taxon>
        <taxon>Pentapetalae</taxon>
        <taxon>asterids</taxon>
        <taxon>campanulids</taxon>
        <taxon>Aquifoliales</taxon>
        <taxon>Aquifoliaceae</taxon>
        <taxon>Ilex</taxon>
    </lineage>
</organism>
<comment type="caution">
    <text evidence="2">The sequence shown here is derived from an EMBL/GenBank/DDBJ whole genome shotgun (WGS) entry which is preliminary data.</text>
</comment>
<evidence type="ECO:0000313" key="2">
    <source>
        <dbReference type="EMBL" id="CAK9151133.1"/>
    </source>
</evidence>
<feature type="transmembrane region" description="Helical" evidence="1">
    <location>
        <begin position="201"/>
        <end position="218"/>
    </location>
</feature>
<keyword evidence="3" id="KW-1185">Reference proteome</keyword>
<dbReference type="PANTHER" id="PTHR22894">
    <property type="entry name" value="RING-TYPE DOMAIN-CONTAINING PROTEIN"/>
    <property type="match status" value="1"/>
</dbReference>
<dbReference type="PANTHER" id="PTHR22894:SF4">
    <property type="entry name" value="E3 UBIQUITIN-PROTEIN LIGASE RNF170-LIKE ISOFORM X1"/>
    <property type="match status" value="1"/>
</dbReference>
<keyword evidence="1" id="KW-0472">Membrane</keyword>
<evidence type="ECO:0000313" key="3">
    <source>
        <dbReference type="Proteomes" id="UP001642360"/>
    </source>
</evidence>
<dbReference type="InterPro" id="IPR038896">
    <property type="entry name" value="RNF170"/>
</dbReference>
<dbReference type="Proteomes" id="UP001642360">
    <property type="component" value="Unassembled WGS sequence"/>
</dbReference>
<name>A0ABC8S2H6_9AQUA</name>
<feature type="transmembrane region" description="Helical" evidence="1">
    <location>
        <begin position="174"/>
        <end position="195"/>
    </location>
</feature>
<proteinExistence type="predicted"/>
<feature type="transmembrane region" description="Helical" evidence="1">
    <location>
        <begin position="249"/>
        <end position="268"/>
    </location>
</feature>
<evidence type="ECO:0000256" key="1">
    <source>
        <dbReference type="SAM" id="Phobius"/>
    </source>
</evidence>
<sequence length="269" mass="31040">MEALIPFSRYWGCILQYWNHIAALKPCKCPMCSQQITTLTPEASLFHQPEVEVTEILSNVQRYNRLFVGGIYGHIVKVLELPLVTKRIVCEMMDPDRPGAHLKNLRLLAVNDSHPYVLNFEFLGICEVQSTLCIVMIVDKIFKPGEDSERDINWVVFKPWELTVKYEKASGNMIFLGFLYAISPFDFIPTGYLTIIDVFDYSAMVLSFILYLAGLYLRRRRFQQVRELAAIQSFCTIAPRLPLQFWDGSWNLVIIWIGAVTLQLVCIFL</sequence>
<reference evidence="2 3" key="1">
    <citation type="submission" date="2024-02" db="EMBL/GenBank/DDBJ databases">
        <authorList>
            <person name="Vignale AGUSTIN F."/>
            <person name="Sosa J E."/>
            <person name="Modenutti C."/>
        </authorList>
    </citation>
    <scope>NUCLEOTIDE SEQUENCE [LARGE SCALE GENOMIC DNA]</scope>
</reference>
<protein>
    <submittedName>
        <fullName evidence="2">Uncharacterized protein</fullName>
    </submittedName>
</protein>
<accession>A0ABC8S2H6</accession>
<keyword evidence="1" id="KW-1133">Transmembrane helix</keyword>
<dbReference type="EMBL" id="CAUOFW020002103">
    <property type="protein sequence ID" value="CAK9151133.1"/>
    <property type="molecule type" value="Genomic_DNA"/>
</dbReference>
<dbReference type="AlphaFoldDB" id="A0ABC8S2H6"/>